<dbReference type="PANTHER" id="PTHR43380">
    <property type="entry name" value="2-OXOISOVALERATE DEHYDROGENASE SUBUNIT ALPHA, MITOCHONDRIAL"/>
    <property type="match status" value="1"/>
</dbReference>
<comment type="similarity">
    <text evidence="4">Belongs to the BCKDHA family.</text>
</comment>
<feature type="domain" description="Dehydrogenase E1 component" evidence="5">
    <location>
        <begin position="48"/>
        <end position="328"/>
    </location>
</feature>
<reference evidence="6 7" key="1">
    <citation type="submission" date="2019-01" db="EMBL/GenBank/DDBJ databases">
        <title>Complete sequence and annotation of the Mycoplasma phocirhinis strain 852T genome.</title>
        <authorList>
            <person name="Frasca S.Jr."/>
            <person name="Kutish G.F."/>
            <person name="Castellanos Gell J."/>
            <person name="Michaels D.L."/>
            <person name="Brown D.R."/>
        </authorList>
    </citation>
    <scope>NUCLEOTIDE SEQUENCE [LARGE SCALE GENOMIC DNA]</scope>
    <source>
        <strain evidence="6 7">852</strain>
    </source>
</reference>
<dbReference type="RefSeq" id="WP_130429119.1">
    <property type="nucleotide sequence ID" value="NZ_CP034841.1"/>
</dbReference>
<keyword evidence="7" id="KW-1185">Reference proteome</keyword>
<dbReference type="EMBL" id="CP034841">
    <property type="protein sequence ID" value="QBF34341.1"/>
    <property type="molecule type" value="Genomic_DNA"/>
</dbReference>
<evidence type="ECO:0000256" key="4">
    <source>
        <dbReference type="RuleBase" id="RU365014"/>
    </source>
</evidence>
<dbReference type="SUPFAM" id="SSF52518">
    <property type="entry name" value="Thiamin diphosphate-binding fold (THDP-binding)"/>
    <property type="match status" value="1"/>
</dbReference>
<keyword evidence="3 4" id="KW-0786">Thiamine pyrophosphate</keyword>
<comment type="catalytic activity">
    <reaction evidence="4">
        <text>N(6)-[(R)-lipoyl]-L-lysyl-[protein] + 3-methyl-2-oxobutanoate + H(+) = N(6)-[(R)-S(8)-2-methylpropanoyldihydrolipoyl]-L-lysyl-[protein] + CO2</text>
        <dbReference type="Rhea" id="RHEA:13457"/>
        <dbReference type="Rhea" id="RHEA-COMP:10474"/>
        <dbReference type="Rhea" id="RHEA-COMP:10497"/>
        <dbReference type="ChEBI" id="CHEBI:11851"/>
        <dbReference type="ChEBI" id="CHEBI:15378"/>
        <dbReference type="ChEBI" id="CHEBI:16526"/>
        <dbReference type="ChEBI" id="CHEBI:83099"/>
        <dbReference type="ChEBI" id="CHEBI:83142"/>
        <dbReference type="EC" id="1.2.4.4"/>
    </reaction>
</comment>
<dbReference type="InterPro" id="IPR050771">
    <property type="entry name" value="Alpha-ketoacid_DH_E1_comp"/>
</dbReference>
<gene>
    <name evidence="6" type="ORF">EG856_00095</name>
</gene>
<accession>A0A4P6MR94</accession>
<dbReference type="Pfam" id="PF00676">
    <property type="entry name" value="E1_dh"/>
    <property type="match status" value="1"/>
</dbReference>
<dbReference type="Gene3D" id="3.40.50.970">
    <property type="match status" value="1"/>
</dbReference>
<dbReference type="PANTHER" id="PTHR43380:SF1">
    <property type="entry name" value="2-OXOISOVALERATE DEHYDROGENASE SUBUNIT ALPHA, MITOCHONDRIAL"/>
    <property type="match status" value="1"/>
</dbReference>
<dbReference type="InterPro" id="IPR029061">
    <property type="entry name" value="THDP-binding"/>
</dbReference>
<organism evidence="6 7">
    <name type="scientific">Mycoplasmopsis phocirhinis</name>
    <dbReference type="NCBI Taxonomy" id="142650"/>
    <lineage>
        <taxon>Bacteria</taxon>
        <taxon>Bacillati</taxon>
        <taxon>Mycoplasmatota</taxon>
        <taxon>Mycoplasmoidales</taxon>
        <taxon>Metamycoplasmataceae</taxon>
        <taxon>Mycoplasmopsis</taxon>
    </lineage>
</organism>
<dbReference type="InterPro" id="IPR001017">
    <property type="entry name" value="DH_E1"/>
</dbReference>
<evidence type="ECO:0000313" key="7">
    <source>
        <dbReference type="Proteomes" id="UP000289326"/>
    </source>
</evidence>
<proteinExistence type="inferred from homology"/>
<keyword evidence="2 4" id="KW-0560">Oxidoreductase</keyword>
<sequence>MKFKFIDGRKVMNDPETMIRFLDVDGNLIDKSFKPTASNELLKDMYANMLKSRAWDTYALTLQRTGRLGTFAPALGEEAHLTALGFAMKEHDWFVPHYRVLGTLLARGESMESVYLYWRGSELGNRFKSNTVPLQVVIASQISQAAGVAKALKLKGENQVAFTIVGNGGTNEGEFHEGLNWASLFNLPLVVVVSNNRWAISVPEHNSYKVKTISQRALSYDIPGLRVDGNDLLAAYEALHEAAEWAREGNGPVLVEMVTWRQGQHTTSDDPRVYRTREEEIEHEKWEPFHRIEKYLMDNGIVTEAEKEAFFNAATEDAKASYDKSTETLATEGYDDIYKYTYETLPDELIEQREANRRFVK</sequence>
<dbReference type="OrthoDB" id="9766715at2"/>
<dbReference type="EC" id="1.2.4.4" evidence="4"/>
<name>A0A4P6MR94_9BACT</name>
<dbReference type="GO" id="GO:0003863">
    <property type="term" value="F:branched-chain 2-oxo acid dehydrogenase activity"/>
    <property type="evidence" value="ECO:0007669"/>
    <property type="project" value="UniProtKB-EC"/>
</dbReference>
<comment type="function">
    <text evidence="4">The branched-chain alpha-keto dehydrogenase complex catalyzes the overall conversion of alpha-keto acids to acyl-CoA and CO(2). It contains multiple copies of three enzymatic components: branched-chain alpha-keto acid decarboxylase (E1), lipoamide acyltransferase (E2) and lipoamide dehydrogenase (E3).</text>
</comment>
<evidence type="ECO:0000313" key="6">
    <source>
        <dbReference type="EMBL" id="QBF34341.1"/>
    </source>
</evidence>
<dbReference type="KEGG" id="mphi:EG856_00095"/>
<keyword evidence="6" id="KW-0670">Pyruvate</keyword>
<protein>
    <recommendedName>
        <fullName evidence="4">2-oxoisovalerate dehydrogenase subunit alpha</fullName>
        <ecNumber evidence="4">1.2.4.4</ecNumber>
    </recommendedName>
    <alternativeName>
        <fullName evidence="4">Branched-chain alpha-keto acid dehydrogenase E1 component alpha chain</fullName>
    </alternativeName>
</protein>
<dbReference type="AlphaFoldDB" id="A0A4P6MR94"/>
<evidence type="ECO:0000256" key="3">
    <source>
        <dbReference type="ARBA" id="ARBA00023052"/>
    </source>
</evidence>
<dbReference type="GO" id="GO:0009083">
    <property type="term" value="P:branched-chain amino acid catabolic process"/>
    <property type="evidence" value="ECO:0007669"/>
    <property type="project" value="TreeGrafter"/>
</dbReference>
<dbReference type="CDD" id="cd02000">
    <property type="entry name" value="TPP_E1_PDC_ADC_BCADC"/>
    <property type="match status" value="1"/>
</dbReference>
<evidence type="ECO:0000259" key="5">
    <source>
        <dbReference type="Pfam" id="PF00676"/>
    </source>
</evidence>
<comment type="cofactor">
    <cofactor evidence="1 4">
        <name>thiamine diphosphate</name>
        <dbReference type="ChEBI" id="CHEBI:58937"/>
    </cofactor>
</comment>
<evidence type="ECO:0000256" key="1">
    <source>
        <dbReference type="ARBA" id="ARBA00001964"/>
    </source>
</evidence>
<evidence type="ECO:0000256" key="2">
    <source>
        <dbReference type="ARBA" id="ARBA00023002"/>
    </source>
</evidence>
<dbReference type="Proteomes" id="UP000289326">
    <property type="component" value="Chromosome"/>
</dbReference>